<keyword evidence="6" id="KW-0597">Phosphoprotein</keyword>
<dbReference type="KEGG" id="tad:TRIADDRAFT_27610"/>
<dbReference type="InterPro" id="IPR008271">
    <property type="entry name" value="Ser/Thr_kinase_AS"/>
</dbReference>
<evidence type="ECO:0000259" key="15">
    <source>
        <dbReference type="PROSITE" id="PS50011"/>
    </source>
</evidence>
<dbReference type="CDD" id="cd05601">
    <property type="entry name" value="STKc_CRIK"/>
    <property type="match status" value="1"/>
</dbReference>
<dbReference type="RefSeq" id="XP_002114489.1">
    <property type="nucleotide sequence ID" value="XM_002114453.1"/>
</dbReference>
<evidence type="ECO:0000256" key="11">
    <source>
        <dbReference type="ARBA" id="ARBA00047899"/>
    </source>
</evidence>
<keyword evidence="4" id="KW-0963">Cytoplasm</keyword>
<dbReference type="AlphaFoldDB" id="B3S1X0"/>
<evidence type="ECO:0000259" key="16">
    <source>
        <dbReference type="PROSITE" id="PS51285"/>
    </source>
</evidence>
<evidence type="ECO:0000256" key="14">
    <source>
        <dbReference type="RuleBase" id="RU000304"/>
    </source>
</evidence>
<dbReference type="STRING" id="10228.B3S1X0"/>
<dbReference type="PhylomeDB" id="B3S1X0"/>
<evidence type="ECO:0000256" key="13">
    <source>
        <dbReference type="PROSITE-ProRule" id="PRU10141"/>
    </source>
</evidence>
<evidence type="ECO:0000256" key="3">
    <source>
        <dbReference type="ARBA" id="ARBA00012513"/>
    </source>
</evidence>
<name>B3S1X0_TRIAD</name>
<organism evidence="17 18">
    <name type="scientific">Trichoplax adhaerens</name>
    <name type="common">Trichoplax reptans</name>
    <dbReference type="NCBI Taxonomy" id="10228"/>
    <lineage>
        <taxon>Eukaryota</taxon>
        <taxon>Metazoa</taxon>
        <taxon>Placozoa</taxon>
        <taxon>Uniplacotomia</taxon>
        <taxon>Trichoplacea</taxon>
        <taxon>Trichoplacidae</taxon>
        <taxon>Trichoplax</taxon>
    </lineage>
</organism>
<evidence type="ECO:0000256" key="4">
    <source>
        <dbReference type="ARBA" id="ARBA00022490"/>
    </source>
</evidence>
<reference evidence="17 18" key="1">
    <citation type="journal article" date="2008" name="Nature">
        <title>The Trichoplax genome and the nature of placozoans.</title>
        <authorList>
            <person name="Srivastava M."/>
            <person name="Begovic E."/>
            <person name="Chapman J."/>
            <person name="Putnam N.H."/>
            <person name="Hellsten U."/>
            <person name="Kawashima T."/>
            <person name="Kuo A."/>
            <person name="Mitros T."/>
            <person name="Salamov A."/>
            <person name="Carpenter M.L."/>
            <person name="Signorovitch A.Y."/>
            <person name="Moreno M.A."/>
            <person name="Kamm K."/>
            <person name="Grimwood J."/>
            <person name="Schmutz J."/>
            <person name="Shapiro H."/>
            <person name="Grigoriev I.V."/>
            <person name="Buss L.W."/>
            <person name="Schierwater B."/>
            <person name="Dellaporta S.L."/>
            <person name="Rokhsar D.S."/>
        </authorList>
    </citation>
    <scope>NUCLEOTIDE SEQUENCE [LARGE SCALE GENOMIC DNA]</scope>
    <source>
        <strain evidence="17 18">Grell-BS-1999</strain>
    </source>
</reference>
<dbReference type="OrthoDB" id="5919042at2759"/>
<dbReference type="PROSITE" id="PS51285">
    <property type="entry name" value="AGC_KINASE_CTER"/>
    <property type="match status" value="1"/>
</dbReference>
<comment type="similarity">
    <text evidence="14">Belongs to the protein kinase superfamily.</text>
</comment>
<dbReference type="InterPro" id="IPR017441">
    <property type="entry name" value="Protein_kinase_ATP_BS"/>
</dbReference>
<keyword evidence="10 13" id="KW-0067">ATP-binding</keyword>
<dbReference type="GeneID" id="6755702"/>
<dbReference type="InterPro" id="IPR000961">
    <property type="entry name" value="AGC-kinase_C"/>
</dbReference>
<evidence type="ECO:0000256" key="7">
    <source>
        <dbReference type="ARBA" id="ARBA00022679"/>
    </source>
</evidence>
<dbReference type="InterPro" id="IPR011009">
    <property type="entry name" value="Kinase-like_dom_sf"/>
</dbReference>
<dbReference type="GO" id="GO:0005737">
    <property type="term" value="C:cytoplasm"/>
    <property type="evidence" value="ECO:0007669"/>
    <property type="project" value="UniProtKB-SubCell"/>
</dbReference>
<feature type="domain" description="AGC-kinase C-terminal" evidence="16">
    <location>
        <begin position="361"/>
        <end position="423"/>
    </location>
</feature>
<comment type="subcellular location">
    <subcellularLocation>
        <location evidence="2">Cytoplasm</location>
    </subcellularLocation>
</comment>
<dbReference type="InParanoid" id="B3S1X0"/>
<dbReference type="EC" id="2.7.11.1" evidence="3"/>
<proteinExistence type="inferred from homology"/>
<dbReference type="SMART" id="SM00133">
    <property type="entry name" value="S_TK_X"/>
    <property type="match status" value="1"/>
</dbReference>
<dbReference type="InterPro" id="IPR000719">
    <property type="entry name" value="Prot_kinase_dom"/>
</dbReference>
<evidence type="ECO:0000256" key="5">
    <source>
        <dbReference type="ARBA" id="ARBA00022527"/>
    </source>
</evidence>
<accession>B3S1X0</accession>
<evidence type="ECO:0000256" key="10">
    <source>
        <dbReference type="ARBA" id="ARBA00022840"/>
    </source>
</evidence>
<evidence type="ECO:0000256" key="6">
    <source>
        <dbReference type="ARBA" id="ARBA00022553"/>
    </source>
</evidence>
<protein>
    <recommendedName>
        <fullName evidence="3">non-specific serine/threonine protein kinase</fullName>
        <ecNumber evidence="3">2.7.11.1</ecNumber>
    </recommendedName>
</protein>
<dbReference type="FunFam" id="3.30.200.20:FF:000017">
    <property type="entry name" value="Non-specific serine/threonine protein kinase"/>
    <property type="match status" value="1"/>
</dbReference>
<evidence type="ECO:0000313" key="17">
    <source>
        <dbReference type="EMBL" id="EDV23579.1"/>
    </source>
</evidence>
<evidence type="ECO:0000313" key="18">
    <source>
        <dbReference type="Proteomes" id="UP000009022"/>
    </source>
</evidence>
<dbReference type="SMART" id="SM00220">
    <property type="entry name" value="S_TKc"/>
    <property type="match status" value="1"/>
</dbReference>
<feature type="binding site" evidence="13">
    <location>
        <position position="128"/>
    </location>
    <ligand>
        <name>ATP</name>
        <dbReference type="ChEBI" id="CHEBI:30616"/>
    </ligand>
</feature>
<gene>
    <name evidence="17" type="ORF">TRIADDRAFT_27610</name>
</gene>
<keyword evidence="18" id="KW-1185">Reference proteome</keyword>
<dbReference type="GO" id="GO:0005524">
    <property type="term" value="F:ATP binding"/>
    <property type="evidence" value="ECO:0007669"/>
    <property type="project" value="UniProtKB-UniRule"/>
</dbReference>
<dbReference type="Pfam" id="PF00069">
    <property type="entry name" value="Pkinase"/>
    <property type="match status" value="1"/>
</dbReference>
<dbReference type="HOGENOM" id="CLU_000288_63_5_1"/>
<dbReference type="InterPro" id="IPR050839">
    <property type="entry name" value="Rho-assoc_Ser/Thr_Kinase"/>
</dbReference>
<evidence type="ECO:0000256" key="8">
    <source>
        <dbReference type="ARBA" id="ARBA00022741"/>
    </source>
</evidence>
<dbReference type="PROSITE" id="PS00107">
    <property type="entry name" value="PROTEIN_KINASE_ATP"/>
    <property type="match status" value="1"/>
</dbReference>
<keyword evidence="5 14" id="KW-0723">Serine/threonine-protein kinase</keyword>
<keyword evidence="9" id="KW-0418">Kinase</keyword>
<dbReference type="PANTHER" id="PTHR22988">
    <property type="entry name" value="MYOTONIC DYSTROPHY S/T KINASE-RELATED"/>
    <property type="match status" value="1"/>
</dbReference>
<evidence type="ECO:0000256" key="12">
    <source>
        <dbReference type="ARBA" id="ARBA00048679"/>
    </source>
</evidence>
<dbReference type="InterPro" id="IPR037708">
    <property type="entry name" value="CRIK_dom"/>
</dbReference>
<keyword evidence="8 13" id="KW-0547">Nucleotide-binding</keyword>
<dbReference type="FunFam" id="1.10.510.10:FF:000751">
    <property type="entry name" value="Non-specific serine/threonine protein kinase"/>
    <property type="match status" value="1"/>
</dbReference>
<comment type="catalytic activity">
    <reaction evidence="12">
        <text>L-seryl-[protein] + ATP = O-phospho-L-seryl-[protein] + ADP + H(+)</text>
        <dbReference type="Rhea" id="RHEA:17989"/>
        <dbReference type="Rhea" id="RHEA-COMP:9863"/>
        <dbReference type="Rhea" id="RHEA-COMP:11604"/>
        <dbReference type="ChEBI" id="CHEBI:15378"/>
        <dbReference type="ChEBI" id="CHEBI:29999"/>
        <dbReference type="ChEBI" id="CHEBI:30616"/>
        <dbReference type="ChEBI" id="CHEBI:83421"/>
        <dbReference type="ChEBI" id="CHEBI:456216"/>
        <dbReference type="EC" id="2.7.11.1"/>
    </reaction>
</comment>
<dbReference type="PANTHER" id="PTHR22988:SF71">
    <property type="entry name" value="CITRON RHO-INTERACTING KINASE"/>
    <property type="match status" value="1"/>
</dbReference>
<dbReference type="eggNOG" id="KOG0612">
    <property type="taxonomic scope" value="Eukaryota"/>
</dbReference>
<dbReference type="Proteomes" id="UP000009022">
    <property type="component" value="Unassembled WGS sequence"/>
</dbReference>
<dbReference type="PROSITE" id="PS50011">
    <property type="entry name" value="PROTEIN_KINASE_DOM"/>
    <property type="match status" value="1"/>
</dbReference>
<evidence type="ECO:0000256" key="2">
    <source>
        <dbReference type="ARBA" id="ARBA00004496"/>
    </source>
</evidence>
<dbReference type="CTD" id="6755702"/>
<feature type="domain" description="Protein kinase" evidence="15">
    <location>
        <begin position="98"/>
        <end position="360"/>
    </location>
</feature>
<feature type="non-terminal residue" evidence="17">
    <location>
        <position position="423"/>
    </location>
</feature>
<evidence type="ECO:0000256" key="1">
    <source>
        <dbReference type="ARBA" id="ARBA00001946"/>
    </source>
</evidence>
<sequence>FLLFKNPICNIAVITMEESATSKSGKLNQFFGNKLVHPSLKDVSCKESFIDCFLMLYDECVRDSSSSTSVSRDAIKYVNKYTDAIDTLRTMFVNKEDFEVQHIIGRGHFGEVQVVKEKNTTDNYYAMKVLKKSETLSQDEICFFNEERDIMAKANSSWLTKLLYAFHDDDFLYLVMEFHPGGDLLSLLSRCDNRLEESACRFYAAECVLAIHSLHMMGYVHRDIKPDNILLDSSGHVKLADFGSAARLSPNNTVLSKMPVGTPDYIAPEVLSGLEYGGTYGIECDWWSLGVMIYEMLFGQTPFTGDTIISTYGRIMGYKDTFSIPPHVSVSDSAKLLLKELITDQSERLAYNGLGCHPFFDGINWATLRSTVPPHVPELNGYGDIAYFDTFDDASNTAADFQTDLQTLKKQLPFAGFTYIKDL</sequence>
<dbReference type="SUPFAM" id="SSF56112">
    <property type="entry name" value="Protein kinase-like (PK-like)"/>
    <property type="match status" value="1"/>
</dbReference>
<feature type="non-terminal residue" evidence="17">
    <location>
        <position position="1"/>
    </location>
</feature>
<keyword evidence="7" id="KW-0808">Transferase</keyword>
<dbReference type="OMA" id="ESITTRC"/>
<dbReference type="Gene3D" id="1.10.510.10">
    <property type="entry name" value="Transferase(Phosphotransferase) domain 1"/>
    <property type="match status" value="1"/>
</dbReference>
<comment type="catalytic activity">
    <reaction evidence="11">
        <text>L-threonyl-[protein] + ATP = O-phospho-L-threonyl-[protein] + ADP + H(+)</text>
        <dbReference type="Rhea" id="RHEA:46608"/>
        <dbReference type="Rhea" id="RHEA-COMP:11060"/>
        <dbReference type="Rhea" id="RHEA-COMP:11605"/>
        <dbReference type="ChEBI" id="CHEBI:15378"/>
        <dbReference type="ChEBI" id="CHEBI:30013"/>
        <dbReference type="ChEBI" id="CHEBI:30616"/>
        <dbReference type="ChEBI" id="CHEBI:61977"/>
        <dbReference type="ChEBI" id="CHEBI:456216"/>
        <dbReference type="EC" id="2.7.11.1"/>
    </reaction>
</comment>
<dbReference type="GO" id="GO:0004674">
    <property type="term" value="F:protein serine/threonine kinase activity"/>
    <property type="evidence" value="ECO:0007669"/>
    <property type="project" value="UniProtKB-KW"/>
</dbReference>
<dbReference type="EMBL" id="DS985247">
    <property type="protein sequence ID" value="EDV23579.1"/>
    <property type="molecule type" value="Genomic_DNA"/>
</dbReference>
<dbReference type="GO" id="GO:0000281">
    <property type="term" value="P:mitotic cytokinesis"/>
    <property type="evidence" value="ECO:0007669"/>
    <property type="project" value="InterPro"/>
</dbReference>
<dbReference type="Gene3D" id="3.30.200.20">
    <property type="entry name" value="Phosphorylase Kinase, domain 1"/>
    <property type="match status" value="1"/>
</dbReference>
<evidence type="ECO:0000256" key="9">
    <source>
        <dbReference type="ARBA" id="ARBA00022777"/>
    </source>
</evidence>
<dbReference type="PROSITE" id="PS00108">
    <property type="entry name" value="PROTEIN_KINASE_ST"/>
    <property type="match status" value="1"/>
</dbReference>
<comment type="cofactor">
    <cofactor evidence="1">
        <name>Mg(2+)</name>
        <dbReference type="ChEBI" id="CHEBI:18420"/>
    </cofactor>
</comment>